<accession>A0A9P6M933</accession>
<reference evidence="5" key="1">
    <citation type="journal article" date="2020" name="Fungal Divers.">
        <title>Resolving the Mortierellaceae phylogeny through synthesis of multi-gene phylogenetics and phylogenomics.</title>
        <authorList>
            <person name="Vandepol N."/>
            <person name="Liber J."/>
            <person name="Desiro A."/>
            <person name="Na H."/>
            <person name="Kennedy M."/>
            <person name="Barry K."/>
            <person name="Grigoriev I.V."/>
            <person name="Miller A.N."/>
            <person name="O'Donnell K."/>
            <person name="Stajich J.E."/>
            <person name="Bonito G."/>
        </authorList>
    </citation>
    <scope>NUCLEOTIDE SEQUENCE</scope>
    <source>
        <strain evidence="5">MES-2147</strain>
    </source>
</reference>
<dbReference type="EMBL" id="JAAAHW010003703">
    <property type="protein sequence ID" value="KAF9981416.1"/>
    <property type="molecule type" value="Genomic_DNA"/>
</dbReference>
<keyword evidence="6" id="KW-1185">Reference proteome</keyword>
<dbReference type="AlphaFoldDB" id="A0A9P6M933"/>
<keyword evidence="3" id="KW-0964">Secreted</keyword>
<name>A0A9P6M933_9FUNG</name>
<dbReference type="Proteomes" id="UP000749646">
    <property type="component" value="Unassembled WGS sequence"/>
</dbReference>
<evidence type="ECO:0000259" key="4">
    <source>
        <dbReference type="Pfam" id="PF20147"/>
    </source>
</evidence>
<comment type="subcellular location">
    <subcellularLocation>
        <location evidence="1">Host cell</location>
    </subcellularLocation>
    <subcellularLocation>
        <location evidence="2">Secreted</location>
    </subcellularLocation>
</comment>
<evidence type="ECO:0000313" key="6">
    <source>
        <dbReference type="Proteomes" id="UP000749646"/>
    </source>
</evidence>
<evidence type="ECO:0000313" key="5">
    <source>
        <dbReference type="EMBL" id="KAF9981416.1"/>
    </source>
</evidence>
<dbReference type="GO" id="GO:0043657">
    <property type="term" value="C:host cell"/>
    <property type="evidence" value="ECO:0007669"/>
    <property type="project" value="UniProtKB-SubCell"/>
</dbReference>
<dbReference type="GO" id="GO:0005576">
    <property type="term" value="C:extracellular region"/>
    <property type="evidence" value="ECO:0007669"/>
    <property type="project" value="UniProtKB-SubCell"/>
</dbReference>
<dbReference type="InterPro" id="IPR045379">
    <property type="entry name" value="Crinkler_N"/>
</dbReference>
<evidence type="ECO:0000256" key="1">
    <source>
        <dbReference type="ARBA" id="ARBA00004340"/>
    </source>
</evidence>
<evidence type="ECO:0000256" key="3">
    <source>
        <dbReference type="ARBA" id="ARBA00022525"/>
    </source>
</evidence>
<protein>
    <recommendedName>
        <fullName evidence="4">Crinkler effector protein N-terminal domain-containing protein</fullName>
    </recommendedName>
</protein>
<feature type="domain" description="Crinkler effector protein N-terminal" evidence="4">
    <location>
        <begin position="13"/>
        <end position="91"/>
    </location>
</feature>
<sequence length="582" mass="65158">MENQLPTRSLSRSTIGDLKKLIKTAPCPQFDDVTAKDLTLWRVSIPVVAANKHNPIVRNEVESSTELDPTDDVSDVFPDNPPKKTVHIIVQRPPQGTPIQLKYVPKDLIEKELAVVHKGVDHQHITDLVDPKDVESSQRKKLGSFYKRTLPYHDIATGTSLVMLELELDKQARTSSDETLRSIVEDDIGKFSGHRVVAMVAPSGSGKTATVIDLAAKHFVVYCVCSPGPAISPDFEDSNFVTLAKDVERIYRNKTDREPMTFHELLNLDSDVKALTGERVELEFLARLLFLLLLLNNNPDLEPQQFFREQTTEGASVIRELVYKLREYDNLTIQVMLGRVQTKLRSFLVPKRLGLVIALDEAQNAVTGILSEKLISPSALIKSRDAVFDNKNQIRSKFRRGFLTPMSAALSNMRATLVILGTALSLQDADHVYSAIAKHINFSTSPSSIKATWTKFSRIWWTCRTDSKQATLDDAVDKSIEHTMNGLRAGSDFVDKALCRLRPHPDGIHLMMDEPIVVEAVDEELKASGKDSAFLEYLDQLYQLRRSFNVKEGCTGTSYPSITFSASMVSVSWIFLFFKASP</sequence>
<dbReference type="OrthoDB" id="2423606at2759"/>
<proteinExistence type="predicted"/>
<organism evidence="5 6">
    <name type="scientific">Modicella reniformis</name>
    <dbReference type="NCBI Taxonomy" id="1440133"/>
    <lineage>
        <taxon>Eukaryota</taxon>
        <taxon>Fungi</taxon>
        <taxon>Fungi incertae sedis</taxon>
        <taxon>Mucoromycota</taxon>
        <taxon>Mortierellomycotina</taxon>
        <taxon>Mortierellomycetes</taxon>
        <taxon>Mortierellales</taxon>
        <taxon>Mortierellaceae</taxon>
        <taxon>Modicella</taxon>
    </lineage>
</organism>
<dbReference type="Pfam" id="PF20147">
    <property type="entry name" value="Crinkler"/>
    <property type="match status" value="1"/>
</dbReference>
<evidence type="ECO:0000256" key="2">
    <source>
        <dbReference type="ARBA" id="ARBA00004613"/>
    </source>
</evidence>
<gene>
    <name evidence="5" type="ORF">BGZ65_003976</name>
</gene>
<comment type="caution">
    <text evidence="5">The sequence shown here is derived from an EMBL/GenBank/DDBJ whole genome shotgun (WGS) entry which is preliminary data.</text>
</comment>